<keyword evidence="7 8" id="KW-0501">Molybdenum cofactor biosynthesis</keyword>
<sequence>MGGGEKGLLDLGGKTLLQRVADRLAPQVDVVALNANGEPDLFASLGVPVIADTLPDRQGPLAGVLAGIIWARSQNRFSDLVTVTCDTPFLPTDLTARLLAARQRDNDLVIAASNGRHHPVFALWPLGVEKKLAHFLKTQSDRSVMAFIRNCGYVSVSFDFIRCGDQSVDPFFNINTPRDLTEAAQYIDMA</sequence>
<comment type="subcellular location">
    <subcellularLocation>
        <location evidence="8">Cytoplasm</location>
    </subcellularLocation>
</comment>
<dbReference type="GO" id="GO:0005737">
    <property type="term" value="C:cytoplasm"/>
    <property type="evidence" value="ECO:0007669"/>
    <property type="project" value="UniProtKB-SubCell"/>
</dbReference>
<keyword evidence="4 8" id="KW-0547">Nucleotide-binding</keyword>
<feature type="binding site" evidence="8">
    <location>
        <position position="52"/>
    </location>
    <ligand>
        <name>GTP</name>
        <dbReference type="ChEBI" id="CHEBI:37565"/>
    </ligand>
</feature>
<protein>
    <recommendedName>
        <fullName evidence="8">Molybdenum cofactor guanylyltransferase</fullName>
        <shortName evidence="8">MoCo guanylyltransferase</shortName>
        <ecNumber evidence="8">2.7.7.77</ecNumber>
    </recommendedName>
    <alternativeName>
        <fullName evidence="8">GTP:molybdopterin guanylyltransferase</fullName>
    </alternativeName>
    <alternativeName>
        <fullName evidence="8">Mo-MPT guanylyltransferase</fullName>
    </alternativeName>
    <alternativeName>
        <fullName evidence="8">Molybdopterin guanylyltransferase</fullName>
    </alternativeName>
    <alternativeName>
        <fullName evidence="8">Molybdopterin-guanine dinucleotide synthase</fullName>
        <shortName evidence="8">MGD synthase</shortName>
    </alternativeName>
</protein>
<dbReference type="EMBL" id="JACVVX010000005">
    <property type="protein sequence ID" value="MBD0416161.1"/>
    <property type="molecule type" value="Genomic_DNA"/>
</dbReference>
<comment type="caution">
    <text evidence="10">The sequence shown here is derived from an EMBL/GenBank/DDBJ whole genome shotgun (WGS) entry which is preliminary data.</text>
</comment>
<dbReference type="Pfam" id="PF12804">
    <property type="entry name" value="NTP_transf_3"/>
    <property type="match status" value="1"/>
</dbReference>
<evidence type="ECO:0000256" key="3">
    <source>
        <dbReference type="ARBA" id="ARBA00022723"/>
    </source>
</evidence>
<dbReference type="AlphaFoldDB" id="A0A8J6PWK3"/>
<dbReference type="InterPro" id="IPR013482">
    <property type="entry name" value="Molybde_CF_guanTrfase"/>
</dbReference>
<keyword evidence="5 8" id="KW-0460">Magnesium</keyword>
<keyword evidence="1 8" id="KW-0963">Cytoplasm</keyword>
<reference evidence="10" key="1">
    <citation type="submission" date="2020-09" db="EMBL/GenBank/DDBJ databases">
        <title>Genome seq and assembly of Tianweitania sp.</title>
        <authorList>
            <person name="Chhetri G."/>
        </authorList>
    </citation>
    <scope>NUCLEOTIDE SEQUENCE</scope>
    <source>
        <strain evidence="10">Rool2</strain>
    </source>
</reference>
<keyword evidence="3 8" id="KW-0479">Metal-binding</keyword>
<dbReference type="NCBIfam" id="TIGR02665">
    <property type="entry name" value="molyb_mobA"/>
    <property type="match status" value="1"/>
</dbReference>
<dbReference type="GO" id="GO:0061603">
    <property type="term" value="F:molybdenum cofactor guanylyltransferase activity"/>
    <property type="evidence" value="ECO:0007669"/>
    <property type="project" value="UniProtKB-EC"/>
</dbReference>
<dbReference type="InterPro" id="IPR025877">
    <property type="entry name" value="MobA-like_NTP_Trfase"/>
</dbReference>
<evidence type="ECO:0000256" key="4">
    <source>
        <dbReference type="ARBA" id="ARBA00022741"/>
    </source>
</evidence>
<dbReference type="GO" id="GO:1902758">
    <property type="term" value="P:bis(molybdopterin guanine dinucleotide)molybdenum biosynthetic process"/>
    <property type="evidence" value="ECO:0007669"/>
    <property type="project" value="TreeGrafter"/>
</dbReference>
<feature type="binding site" evidence="8">
    <location>
        <position position="86"/>
    </location>
    <ligand>
        <name>GTP</name>
        <dbReference type="ChEBI" id="CHEBI:37565"/>
    </ligand>
</feature>
<evidence type="ECO:0000259" key="9">
    <source>
        <dbReference type="Pfam" id="PF12804"/>
    </source>
</evidence>
<evidence type="ECO:0000256" key="2">
    <source>
        <dbReference type="ARBA" id="ARBA00022679"/>
    </source>
</evidence>
<evidence type="ECO:0000256" key="7">
    <source>
        <dbReference type="ARBA" id="ARBA00023150"/>
    </source>
</evidence>
<name>A0A8J6PWK3_9HYPH</name>
<feature type="binding site" evidence="8">
    <location>
        <position position="86"/>
    </location>
    <ligand>
        <name>Mg(2+)</name>
        <dbReference type="ChEBI" id="CHEBI:18420"/>
    </ligand>
</feature>
<dbReference type="EC" id="2.7.7.77" evidence="8"/>
<keyword evidence="2 8" id="KW-0808">Transferase</keyword>
<comment type="similarity">
    <text evidence="8">Belongs to the MobA family.</text>
</comment>
<comment type="cofactor">
    <cofactor evidence="8">
        <name>Mg(2+)</name>
        <dbReference type="ChEBI" id="CHEBI:18420"/>
    </cofactor>
</comment>
<proteinExistence type="inferred from homology"/>
<feature type="binding site" evidence="8">
    <location>
        <position position="34"/>
    </location>
    <ligand>
        <name>GTP</name>
        <dbReference type="ChEBI" id="CHEBI:37565"/>
    </ligand>
</feature>
<accession>A0A8J6PWK3</accession>
<dbReference type="GO" id="GO:0005525">
    <property type="term" value="F:GTP binding"/>
    <property type="evidence" value="ECO:0007669"/>
    <property type="project" value="UniProtKB-UniRule"/>
</dbReference>
<comment type="domain">
    <text evidence="8">The N-terminal domain determines nucleotide recognition and specific binding, while the C-terminal domain determines the specific binding to the target protein.</text>
</comment>
<comment type="function">
    <text evidence="8">Transfers a GMP moiety from GTP to Mo-molybdopterin (Mo-MPT) cofactor (Moco or molybdenum cofactor) to form Mo-molybdopterin guanine dinucleotide (Mo-MGD) cofactor.</text>
</comment>
<dbReference type="PANTHER" id="PTHR19136:SF81">
    <property type="entry name" value="MOLYBDENUM COFACTOR GUANYLYLTRANSFERASE"/>
    <property type="match status" value="1"/>
</dbReference>
<dbReference type="Proteomes" id="UP000643405">
    <property type="component" value="Unassembled WGS sequence"/>
</dbReference>
<dbReference type="SUPFAM" id="SSF53448">
    <property type="entry name" value="Nucleotide-diphospho-sugar transferases"/>
    <property type="match status" value="1"/>
</dbReference>
<evidence type="ECO:0000256" key="1">
    <source>
        <dbReference type="ARBA" id="ARBA00022490"/>
    </source>
</evidence>
<evidence type="ECO:0000313" key="10">
    <source>
        <dbReference type="EMBL" id="MBD0416161.1"/>
    </source>
</evidence>
<gene>
    <name evidence="8 10" type="primary">mobA</name>
    <name evidence="10" type="ORF">ICI42_16015</name>
</gene>
<evidence type="ECO:0000256" key="5">
    <source>
        <dbReference type="ARBA" id="ARBA00022842"/>
    </source>
</evidence>
<keyword evidence="11" id="KW-1185">Reference proteome</keyword>
<feature type="binding site" evidence="8">
    <location>
        <position position="6"/>
    </location>
    <ligand>
        <name>GTP</name>
        <dbReference type="ChEBI" id="CHEBI:37565"/>
    </ligand>
</feature>
<evidence type="ECO:0000256" key="6">
    <source>
        <dbReference type="ARBA" id="ARBA00023134"/>
    </source>
</evidence>
<keyword evidence="6 8" id="KW-0342">GTP-binding</keyword>
<comment type="caution">
    <text evidence="8">Lacks conserved residue(s) required for the propagation of feature annotation.</text>
</comment>
<dbReference type="InterPro" id="IPR029044">
    <property type="entry name" value="Nucleotide-diphossugar_trans"/>
</dbReference>
<evidence type="ECO:0000313" key="11">
    <source>
        <dbReference type="Proteomes" id="UP000643405"/>
    </source>
</evidence>
<comment type="catalytic activity">
    <reaction evidence="8">
        <text>Mo-molybdopterin + GTP + H(+) = Mo-molybdopterin guanine dinucleotide + diphosphate</text>
        <dbReference type="Rhea" id="RHEA:34243"/>
        <dbReference type="ChEBI" id="CHEBI:15378"/>
        <dbReference type="ChEBI" id="CHEBI:33019"/>
        <dbReference type="ChEBI" id="CHEBI:37565"/>
        <dbReference type="ChEBI" id="CHEBI:71302"/>
        <dbReference type="ChEBI" id="CHEBI:71310"/>
        <dbReference type="EC" id="2.7.7.77"/>
    </reaction>
</comment>
<comment type="subunit">
    <text evidence="8">Monomer.</text>
</comment>
<organism evidence="10 11">
    <name type="scientific">Oryzicola mucosus</name>
    <dbReference type="NCBI Taxonomy" id="2767425"/>
    <lineage>
        <taxon>Bacteria</taxon>
        <taxon>Pseudomonadati</taxon>
        <taxon>Pseudomonadota</taxon>
        <taxon>Alphaproteobacteria</taxon>
        <taxon>Hyphomicrobiales</taxon>
        <taxon>Phyllobacteriaceae</taxon>
        <taxon>Oryzicola</taxon>
    </lineage>
</organism>
<dbReference type="GO" id="GO:0046872">
    <property type="term" value="F:metal ion binding"/>
    <property type="evidence" value="ECO:0007669"/>
    <property type="project" value="UniProtKB-KW"/>
</dbReference>
<dbReference type="CDD" id="cd02503">
    <property type="entry name" value="MobA"/>
    <property type="match status" value="1"/>
</dbReference>
<dbReference type="Gene3D" id="3.90.550.10">
    <property type="entry name" value="Spore Coat Polysaccharide Biosynthesis Protein SpsA, Chain A"/>
    <property type="match status" value="1"/>
</dbReference>
<keyword evidence="10" id="KW-0548">Nucleotidyltransferase</keyword>
<evidence type="ECO:0000256" key="8">
    <source>
        <dbReference type="HAMAP-Rule" id="MF_00316"/>
    </source>
</evidence>
<dbReference type="HAMAP" id="MF_00316">
    <property type="entry name" value="MobA"/>
    <property type="match status" value="1"/>
</dbReference>
<feature type="domain" description="MobA-like NTP transferase" evidence="9">
    <location>
        <begin position="1"/>
        <end position="146"/>
    </location>
</feature>
<dbReference type="PANTHER" id="PTHR19136">
    <property type="entry name" value="MOLYBDENUM COFACTOR GUANYLYLTRANSFERASE"/>
    <property type="match status" value="1"/>
</dbReference>